<evidence type="ECO:0000256" key="1">
    <source>
        <dbReference type="ARBA" id="ARBA00004123"/>
    </source>
</evidence>
<comment type="subcellular location">
    <subcellularLocation>
        <location evidence="1">Nucleus</location>
    </subcellularLocation>
</comment>
<dbReference type="GO" id="GO:0003723">
    <property type="term" value="F:RNA binding"/>
    <property type="evidence" value="ECO:0007669"/>
    <property type="project" value="UniProtKB-KW"/>
</dbReference>
<dbReference type="GO" id="GO:0008270">
    <property type="term" value="F:zinc ion binding"/>
    <property type="evidence" value="ECO:0007669"/>
    <property type="project" value="UniProtKB-KW"/>
</dbReference>
<keyword evidence="2" id="KW-0479">Metal-binding</keyword>
<reference evidence="11" key="1">
    <citation type="submission" date="2021-02" db="EMBL/GenBank/DDBJ databases">
        <authorList>
            <person name="Dougan E. K."/>
            <person name="Rhodes N."/>
            <person name="Thang M."/>
            <person name="Chan C."/>
        </authorList>
    </citation>
    <scope>NUCLEOTIDE SEQUENCE</scope>
</reference>
<evidence type="ECO:0000256" key="2">
    <source>
        <dbReference type="ARBA" id="ARBA00022723"/>
    </source>
</evidence>
<evidence type="ECO:0000259" key="10">
    <source>
        <dbReference type="PROSITE" id="PS51857"/>
    </source>
</evidence>
<evidence type="ECO:0008006" key="13">
    <source>
        <dbReference type="Google" id="ProtNLM"/>
    </source>
</evidence>
<dbReference type="Gene3D" id="2.40.50.140">
    <property type="entry name" value="Nucleic acid-binding proteins"/>
    <property type="match status" value="1"/>
</dbReference>
<dbReference type="Pfam" id="PF00313">
    <property type="entry name" value="CSD"/>
    <property type="match status" value="1"/>
</dbReference>
<dbReference type="SUPFAM" id="SSF90209">
    <property type="entry name" value="Ran binding protein zinc finger-like"/>
    <property type="match status" value="1"/>
</dbReference>
<keyword evidence="3 7" id="KW-0863">Zinc-finger</keyword>
<dbReference type="PANTHER" id="PTHR23238">
    <property type="entry name" value="RNA BINDING PROTEIN"/>
    <property type="match status" value="1"/>
</dbReference>
<feature type="region of interest" description="Disordered" evidence="8">
    <location>
        <begin position="147"/>
        <end position="173"/>
    </location>
</feature>
<evidence type="ECO:0000259" key="9">
    <source>
        <dbReference type="PROSITE" id="PS50199"/>
    </source>
</evidence>
<evidence type="ECO:0000256" key="8">
    <source>
        <dbReference type="SAM" id="MobiDB-lite"/>
    </source>
</evidence>
<feature type="domain" description="RanBP2-type" evidence="9">
    <location>
        <begin position="118"/>
        <end position="147"/>
    </location>
</feature>
<dbReference type="SUPFAM" id="SSF50249">
    <property type="entry name" value="Nucleic acid-binding proteins"/>
    <property type="match status" value="1"/>
</dbReference>
<dbReference type="PROSITE" id="PS01358">
    <property type="entry name" value="ZF_RANBP2_1"/>
    <property type="match status" value="1"/>
</dbReference>
<keyword evidence="5" id="KW-0694">RNA-binding</keyword>
<keyword evidence="4" id="KW-0862">Zinc</keyword>
<dbReference type="PROSITE" id="PS51857">
    <property type="entry name" value="CSD_2"/>
    <property type="match status" value="1"/>
</dbReference>
<organism evidence="11 12">
    <name type="scientific">Polarella glacialis</name>
    <name type="common">Dinoflagellate</name>
    <dbReference type="NCBI Taxonomy" id="89957"/>
    <lineage>
        <taxon>Eukaryota</taxon>
        <taxon>Sar</taxon>
        <taxon>Alveolata</taxon>
        <taxon>Dinophyceae</taxon>
        <taxon>Suessiales</taxon>
        <taxon>Suessiaceae</taxon>
        <taxon>Polarella</taxon>
    </lineage>
</organism>
<protein>
    <recommendedName>
        <fullName evidence="13">RanBP2-type domain-containing protein</fullName>
    </recommendedName>
</protein>
<comment type="caution">
    <text evidence="11">The sequence shown here is derived from an EMBL/GenBank/DDBJ whole genome shotgun (WGS) entry which is preliminary data.</text>
</comment>
<dbReference type="InterPro" id="IPR012340">
    <property type="entry name" value="NA-bd_OB-fold"/>
</dbReference>
<name>A0A813GPP7_POLGL</name>
<dbReference type="Proteomes" id="UP000654075">
    <property type="component" value="Unassembled WGS sequence"/>
</dbReference>
<dbReference type="InterPro" id="IPR036443">
    <property type="entry name" value="Znf_RanBP2_sf"/>
</dbReference>
<dbReference type="GO" id="GO:0006355">
    <property type="term" value="P:regulation of DNA-templated transcription"/>
    <property type="evidence" value="ECO:0007669"/>
    <property type="project" value="InterPro"/>
</dbReference>
<evidence type="ECO:0000313" key="12">
    <source>
        <dbReference type="Proteomes" id="UP000654075"/>
    </source>
</evidence>
<feature type="region of interest" description="Disordered" evidence="8">
    <location>
        <begin position="185"/>
        <end position="266"/>
    </location>
</feature>
<dbReference type="InterPro" id="IPR034870">
    <property type="entry name" value="TET_fam"/>
</dbReference>
<keyword evidence="6" id="KW-0539">Nucleus</keyword>
<dbReference type="InterPro" id="IPR036869">
    <property type="entry name" value="J_dom_sf"/>
</dbReference>
<dbReference type="Pfam" id="PF00641">
    <property type="entry name" value="Zn_ribbon_RanBP"/>
    <property type="match status" value="1"/>
</dbReference>
<proteinExistence type="predicted"/>
<dbReference type="EMBL" id="CAJNNV010029478">
    <property type="protein sequence ID" value="CAE8628746.1"/>
    <property type="molecule type" value="Genomic_DNA"/>
</dbReference>
<feature type="domain" description="CSD" evidence="10">
    <location>
        <begin position="10"/>
        <end position="75"/>
    </location>
</feature>
<dbReference type="OrthoDB" id="448152at2759"/>
<dbReference type="InterPro" id="IPR002059">
    <property type="entry name" value="CSP_DNA-bd"/>
</dbReference>
<evidence type="ECO:0000256" key="7">
    <source>
        <dbReference type="PROSITE-ProRule" id="PRU00322"/>
    </source>
</evidence>
<dbReference type="Gene3D" id="1.10.287.110">
    <property type="entry name" value="DnaJ domain"/>
    <property type="match status" value="1"/>
</dbReference>
<dbReference type="InterPro" id="IPR001876">
    <property type="entry name" value="Znf_RanBP2"/>
</dbReference>
<dbReference type="Gene3D" id="4.10.1060.10">
    <property type="entry name" value="Zinc finger, RanBP2-type"/>
    <property type="match status" value="1"/>
</dbReference>
<evidence type="ECO:0000256" key="5">
    <source>
        <dbReference type="ARBA" id="ARBA00022884"/>
    </source>
</evidence>
<dbReference type="SMART" id="SM00547">
    <property type="entry name" value="ZnF_RBZ"/>
    <property type="match status" value="1"/>
</dbReference>
<evidence type="ECO:0000256" key="4">
    <source>
        <dbReference type="ARBA" id="ARBA00022833"/>
    </source>
</evidence>
<evidence type="ECO:0000313" key="11">
    <source>
        <dbReference type="EMBL" id="CAE8628746.1"/>
    </source>
</evidence>
<keyword evidence="12" id="KW-1185">Reference proteome</keyword>
<dbReference type="CDD" id="cd04458">
    <property type="entry name" value="CSP_CDS"/>
    <property type="match status" value="1"/>
</dbReference>
<evidence type="ECO:0000256" key="6">
    <source>
        <dbReference type="ARBA" id="ARBA00023242"/>
    </source>
</evidence>
<accession>A0A813GPP7</accession>
<gene>
    <name evidence="11" type="ORF">PGLA1383_LOCUS45350</name>
</gene>
<evidence type="ECO:0000256" key="3">
    <source>
        <dbReference type="ARBA" id="ARBA00022771"/>
    </source>
</evidence>
<feature type="compositionally biased region" description="Low complexity" evidence="8">
    <location>
        <begin position="203"/>
        <end position="213"/>
    </location>
</feature>
<dbReference type="AlphaFoldDB" id="A0A813GPP7"/>
<feature type="compositionally biased region" description="Basic residues" evidence="8">
    <location>
        <begin position="214"/>
        <end position="229"/>
    </location>
</feature>
<dbReference type="PROSITE" id="PS50199">
    <property type="entry name" value="ZF_RANBP2_2"/>
    <property type="match status" value="1"/>
</dbReference>
<dbReference type="GO" id="GO:0005634">
    <property type="term" value="C:nucleus"/>
    <property type="evidence" value="ECO:0007669"/>
    <property type="project" value="UniProtKB-SubCell"/>
</dbReference>
<sequence length="325" mass="36392">MSHLLRTGQTLQGMVKSYNRKGFGFIMCQAIEQDIYFSRESLHPNLQTSDLAGENIQFEIHRFPDGKLQARNLRPMGDVSDFKGSTYGGNREYGAGSRAMAFSSGRNAAGLAAQDEDRTRDWICSDCKERNFVKRNECFKCKALRPREDGEEEAPLPTPGQPRRTISPHSGSRAMREQYKANLAAKNGNADAATRSRSRKRQQSSSSSSSSSPAKKKRKKKKSKKKRSRSSSGSSSSSVKQVGEQGSADGEKAATQESNPEVEDAKKEALEKLMKLKTLEPKEARLKEWRLLLREWHPDKNLQRLEVATAVFQFLQKGKALIDCN</sequence>